<accession>A0A8S4QQ24</accession>
<dbReference type="AlphaFoldDB" id="A0A8S4QQ24"/>
<name>A0A8S4QQ24_9NEOP</name>
<dbReference type="OrthoDB" id="407509at2759"/>
<dbReference type="EMBL" id="CAKXAJ010013308">
    <property type="protein sequence ID" value="CAH2215900.1"/>
    <property type="molecule type" value="Genomic_DNA"/>
</dbReference>
<comment type="caution">
    <text evidence="1">The sequence shown here is derived from an EMBL/GenBank/DDBJ whole genome shotgun (WGS) entry which is preliminary data.</text>
</comment>
<protein>
    <submittedName>
        <fullName evidence="1">Jg13770 protein</fullName>
    </submittedName>
</protein>
<organism evidence="1 2">
    <name type="scientific">Pararge aegeria aegeria</name>
    <dbReference type="NCBI Taxonomy" id="348720"/>
    <lineage>
        <taxon>Eukaryota</taxon>
        <taxon>Metazoa</taxon>
        <taxon>Ecdysozoa</taxon>
        <taxon>Arthropoda</taxon>
        <taxon>Hexapoda</taxon>
        <taxon>Insecta</taxon>
        <taxon>Pterygota</taxon>
        <taxon>Neoptera</taxon>
        <taxon>Endopterygota</taxon>
        <taxon>Lepidoptera</taxon>
        <taxon>Glossata</taxon>
        <taxon>Ditrysia</taxon>
        <taxon>Papilionoidea</taxon>
        <taxon>Nymphalidae</taxon>
        <taxon>Satyrinae</taxon>
        <taxon>Satyrini</taxon>
        <taxon>Parargina</taxon>
        <taxon>Pararge</taxon>
    </lineage>
</organism>
<sequence>MGHRHSLENRWTLGFQGAGMGTSYHRSVGRPRTRWTDDIKRVARRRWTQAAQACGIWNSLPKNYIQQWLTLVDLIKMILIIVYCSGQQNNLPARCLKISSVNSVSRRVSKAVGSGLS</sequence>
<evidence type="ECO:0000313" key="1">
    <source>
        <dbReference type="EMBL" id="CAH2215900.1"/>
    </source>
</evidence>
<proteinExistence type="predicted"/>
<dbReference type="Proteomes" id="UP000838756">
    <property type="component" value="Unassembled WGS sequence"/>
</dbReference>
<evidence type="ECO:0000313" key="2">
    <source>
        <dbReference type="Proteomes" id="UP000838756"/>
    </source>
</evidence>
<keyword evidence="2" id="KW-1185">Reference proteome</keyword>
<reference evidence="1" key="1">
    <citation type="submission" date="2022-03" db="EMBL/GenBank/DDBJ databases">
        <authorList>
            <person name="Lindestad O."/>
        </authorList>
    </citation>
    <scope>NUCLEOTIDE SEQUENCE</scope>
</reference>
<gene>
    <name evidence="1" type="primary">jg13770</name>
    <name evidence="1" type="ORF">PAEG_LOCUS3980</name>
</gene>